<protein>
    <submittedName>
        <fullName evidence="2">Uncharacterized protein</fullName>
    </submittedName>
</protein>
<keyword evidence="3" id="KW-1185">Reference proteome</keyword>
<evidence type="ECO:0000313" key="2">
    <source>
        <dbReference type="EMBL" id="KAK9142667.1"/>
    </source>
</evidence>
<evidence type="ECO:0000313" key="3">
    <source>
        <dbReference type="Proteomes" id="UP001420932"/>
    </source>
</evidence>
<feature type="region of interest" description="Disordered" evidence="1">
    <location>
        <begin position="39"/>
        <end position="58"/>
    </location>
</feature>
<proteinExistence type="predicted"/>
<gene>
    <name evidence="2" type="ORF">Syun_012067</name>
</gene>
<dbReference type="AlphaFoldDB" id="A0AAP0K178"/>
<dbReference type="Proteomes" id="UP001420932">
    <property type="component" value="Unassembled WGS sequence"/>
</dbReference>
<organism evidence="2 3">
    <name type="scientific">Stephania yunnanensis</name>
    <dbReference type="NCBI Taxonomy" id="152371"/>
    <lineage>
        <taxon>Eukaryota</taxon>
        <taxon>Viridiplantae</taxon>
        <taxon>Streptophyta</taxon>
        <taxon>Embryophyta</taxon>
        <taxon>Tracheophyta</taxon>
        <taxon>Spermatophyta</taxon>
        <taxon>Magnoliopsida</taxon>
        <taxon>Ranunculales</taxon>
        <taxon>Menispermaceae</taxon>
        <taxon>Menispermoideae</taxon>
        <taxon>Cissampelideae</taxon>
        <taxon>Stephania</taxon>
    </lineage>
</organism>
<comment type="caution">
    <text evidence="2">The sequence shown here is derived from an EMBL/GenBank/DDBJ whole genome shotgun (WGS) entry which is preliminary data.</text>
</comment>
<accession>A0AAP0K178</accession>
<name>A0AAP0K178_9MAGN</name>
<evidence type="ECO:0000256" key="1">
    <source>
        <dbReference type="SAM" id="MobiDB-lite"/>
    </source>
</evidence>
<dbReference type="EMBL" id="JBBNAF010000005">
    <property type="protein sequence ID" value="KAK9142667.1"/>
    <property type="molecule type" value="Genomic_DNA"/>
</dbReference>
<sequence length="165" mass="17996">MQGVVRLGFLGYGSGYPVLDGLSEPIPCDRYGEIKNKSVETSHKIGTSTDGSQAPEGEADIEATDTTSVGERDTIVRGIGVVHEDENSLRNRWAFDATLRFRCMDRDSVTVVDVFDMALLVIAFLSGAEDTYESTEISTQIEEGATSTVAARQYGWKGKQPRVKP</sequence>
<reference evidence="2 3" key="1">
    <citation type="submission" date="2024-01" db="EMBL/GenBank/DDBJ databases">
        <title>Genome assemblies of Stephania.</title>
        <authorList>
            <person name="Yang L."/>
        </authorList>
    </citation>
    <scope>NUCLEOTIDE SEQUENCE [LARGE SCALE GENOMIC DNA]</scope>
    <source>
        <strain evidence="2">YNDBR</strain>
        <tissue evidence="2">Leaf</tissue>
    </source>
</reference>